<dbReference type="InterPro" id="IPR002656">
    <property type="entry name" value="Acyl_transf_3_dom"/>
</dbReference>
<reference evidence="4 5" key="1">
    <citation type="submission" date="2018-07" db="EMBL/GenBank/DDBJ databases">
        <title>The complete nuclear genome of the prasinophyte Chloropicon primus (CCMP1205).</title>
        <authorList>
            <person name="Pombert J.-F."/>
            <person name="Otis C."/>
            <person name="Turmel M."/>
            <person name="Lemieux C."/>
        </authorList>
    </citation>
    <scope>NUCLEOTIDE SEQUENCE [LARGE SCALE GENOMIC DNA]</scope>
    <source>
        <strain evidence="4 5">CCMP1205</strain>
    </source>
</reference>
<accession>A0A5B8MVE9</accession>
<sequence>MSLALLLSAWVVASAATLPVAVAADQSTTNSSLSSSGGQTGSQQQVPVLAASDVPGLQTCKESFERFLMTISVADQMSNPDLLSCVGSASESCCRAIDSFVGEGSPIFGCSCHEELHEEAWDMVYDLAPVVAPSSNLAYIPVARPIVMQRIKDCRIPTPENGLCPDLSSAGASGAAAAYDASSSADPAIALQGSSIVVPNLNRTSSMMEYSAAYERTLEGFDEYGWYNPCQKLAGAKYCLASLQAPSNYMQVRYGVCVPEDSSASAIAKAIADTDPEHYAKHAPRVDCSVMDKTPLDVGGIVTASVFAFLLLLVVVSTAAKLLFPGAADSGPRRRLVSRAADCFDFCGNWHQLMAKPEMGRDLDLTSLNGFRAVSMFWVILGHTLSYIIWIGGVAYPGRLVNPNNMNMVLKQWFISIYAGAFFAVDTFFFLSGLLVAFIVSREISKAKAKRKTFLGESLFWLVYVVNRFGRLLPTFAAVLFFFWKIAPSLSSSPIWKLNWDQHSEDCSKYWWSDLFFLNNFIPEGNPADGLAPTTCVGGTWYLAVDMQLYIFVAPVVIAAWHHGLYLKPLQRFRRTAGAAVSGLLVATSIALACYTTIKRDVWLQYFGEGNFYYYYVKPWIRAPPYVLGLLLGLLFHDFTCEERGRARMEYLKTKVPSFASVGLFGLSITTLCLLVFPIATYYNTDHEIPPVTTTHSAGWSRDATVAYNTLKFFAWGVALFILVLPTCLGKLKLVTELLGGHIWSPLAKLTYGAYLIHMLYPQALLTSTDATTPYYHTANTLGMWLVFTVGSYFWAGILYLVVEAPFGNLQKLGLGLLRPGTPPSGQVKRKKTDLQSLREFESPRKNLSIGTLTPRKIELQDASNLAPSQAAQV</sequence>
<feature type="domain" description="Acyltransferase 3" evidence="3">
    <location>
        <begin position="367"/>
        <end position="800"/>
    </location>
</feature>
<gene>
    <name evidence="4" type="ORF">A3770_10p59900</name>
</gene>
<evidence type="ECO:0000256" key="2">
    <source>
        <dbReference type="SAM" id="SignalP"/>
    </source>
</evidence>
<organism evidence="4 5">
    <name type="scientific">Chloropicon primus</name>
    <dbReference type="NCBI Taxonomy" id="1764295"/>
    <lineage>
        <taxon>Eukaryota</taxon>
        <taxon>Viridiplantae</taxon>
        <taxon>Chlorophyta</taxon>
        <taxon>Chloropicophyceae</taxon>
        <taxon>Chloropicales</taxon>
        <taxon>Chloropicaceae</taxon>
        <taxon>Chloropicon</taxon>
    </lineage>
</organism>
<feature type="transmembrane region" description="Helical" evidence="1">
    <location>
        <begin position="744"/>
        <end position="762"/>
    </location>
</feature>
<evidence type="ECO:0000313" key="5">
    <source>
        <dbReference type="Proteomes" id="UP000316726"/>
    </source>
</evidence>
<dbReference type="PANTHER" id="PTHR11161">
    <property type="entry name" value="O-ACYLTRANSFERASE"/>
    <property type="match status" value="1"/>
</dbReference>
<dbReference type="AlphaFoldDB" id="A0A5B8MVE9"/>
<proteinExistence type="predicted"/>
<feature type="transmembrane region" description="Helical" evidence="1">
    <location>
        <begin position="413"/>
        <end position="440"/>
    </location>
</feature>
<feature type="transmembrane region" description="Helical" evidence="1">
    <location>
        <begin position="298"/>
        <end position="324"/>
    </location>
</feature>
<evidence type="ECO:0000256" key="1">
    <source>
        <dbReference type="SAM" id="Phobius"/>
    </source>
</evidence>
<evidence type="ECO:0000313" key="4">
    <source>
        <dbReference type="EMBL" id="QDZ23472.1"/>
    </source>
</evidence>
<dbReference type="OrthoDB" id="514735at2759"/>
<keyword evidence="5" id="KW-1185">Reference proteome</keyword>
<keyword evidence="1" id="KW-0812">Transmembrane</keyword>
<feature type="transmembrane region" description="Helical" evidence="1">
    <location>
        <begin position="662"/>
        <end position="683"/>
    </location>
</feature>
<feature type="transmembrane region" description="Helical" evidence="1">
    <location>
        <begin position="782"/>
        <end position="803"/>
    </location>
</feature>
<feature type="transmembrane region" description="Helical" evidence="1">
    <location>
        <begin position="371"/>
        <end position="393"/>
    </location>
</feature>
<feature type="transmembrane region" description="Helical" evidence="1">
    <location>
        <begin position="549"/>
        <end position="567"/>
    </location>
</feature>
<dbReference type="Pfam" id="PF01757">
    <property type="entry name" value="Acyl_transf_3"/>
    <property type="match status" value="1"/>
</dbReference>
<dbReference type="Proteomes" id="UP000316726">
    <property type="component" value="Chromosome 10"/>
</dbReference>
<dbReference type="GO" id="GO:0016747">
    <property type="term" value="F:acyltransferase activity, transferring groups other than amino-acyl groups"/>
    <property type="evidence" value="ECO:0007669"/>
    <property type="project" value="InterPro"/>
</dbReference>
<feature type="transmembrane region" description="Helical" evidence="1">
    <location>
        <begin position="579"/>
        <end position="598"/>
    </location>
</feature>
<keyword evidence="2" id="KW-0732">Signal</keyword>
<dbReference type="PANTHER" id="PTHR11161:SF0">
    <property type="entry name" value="O-ACYLTRANSFERASE LIKE PROTEIN"/>
    <property type="match status" value="1"/>
</dbReference>
<keyword evidence="1" id="KW-1133">Transmembrane helix</keyword>
<dbReference type="InterPro" id="IPR052728">
    <property type="entry name" value="O2_lipid_transport_reg"/>
</dbReference>
<dbReference type="EMBL" id="CP031043">
    <property type="protein sequence ID" value="QDZ23472.1"/>
    <property type="molecule type" value="Genomic_DNA"/>
</dbReference>
<feature type="signal peptide" evidence="2">
    <location>
        <begin position="1"/>
        <end position="15"/>
    </location>
</feature>
<feature type="transmembrane region" description="Helical" evidence="1">
    <location>
        <begin position="713"/>
        <end position="732"/>
    </location>
</feature>
<evidence type="ECO:0000259" key="3">
    <source>
        <dbReference type="Pfam" id="PF01757"/>
    </source>
</evidence>
<feature type="transmembrane region" description="Helical" evidence="1">
    <location>
        <begin position="623"/>
        <end position="641"/>
    </location>
</feature>
<name>A0A5B8MVE9_9CHLO</name>
<protein>
    <recommendedName>
        <fullName evidence="3">Acyltransferase 3 domain-containing protein</fullName>
    </recommendedName>
</protein>
<feature type="transmembrane region" description="Helical" evidence="1">
    <location>
        <begin position="461"/>
        <end position="484"/>
    </location>
</feature>
<keyword evidence="1" id="KW-0472">Membrane</keyword>
<feature type="chain" id="PRO_5022754111" description="Acyltransferase 3 domain-containing protein" evidence="2">
    <location>
        <begin position="16"/>
        <end position="874"/>
    </location>
</feature>